<dbReference type="VEuPathDB" id="ToxoDB:ETH2_1208500"/>
<dbReference type="EMBL" id="HG675415">
    <property type="protein sequence ID" value="CDJ41008.1"/>
    <property type="molecule type" value="Genomic_DNA"/>
</dbReference>
<protein>
    <recommendedName>
        <fullName evidence="3">Protein kinase domain-containing protein</fullName>
    </recommendedName>
</protein>
<evidence type="ECO:0000259" key="3">
    <source>
        <dbReference type="PROSITE" id="PS50011"/>
    </source>
</evidence>
<feature type="compositionally biased region" description="Low complexity" evidence="1">
    <location>
        <begin position="117"/>
        <end position="129"/>
    </location>
</feature>
<reference evidence="4" key="1">
    <citation type="submission" date="2013-10" db="EMBL/GenBank/DDBJ databases">
        <title>Genomic analysis of the causative agents of coccidiosis in chickens.</title>
        <authorList>
            <person name="Reid A.J."/>
            <person name="Blake D."/>
            <person name="Billington K."/>
            <person name="Browne H."/>
            <person name="Dunn M."/>
            <person name="Hung S."/>
            <person name="Kawahara F."/>
            <person name="Miranda-Saavedra D."/>
            <person name="Mourier T."/>
            <person name="Nagra H."/>
            <person name="Otto T.D."/>
            <person name="Rawlings N."/>
            <person name="Sanchez A."/>
            <person name="Sanders M."/>
            <person name="Subramaniam C."/>
            <person name="Tay Y."/>
            <person name="Dear P."/>
            <person name="Doerig C."/>
            <person name="Gruber A."/>
            <person name="Parkinson J."/>
            <person name="Shirley M."/>
            <person name="Wan K.L."/>
            <person name="Berriman M."/>
            <person name="Tomley F."/>
            <person name="Pain A."/>
        </authorList>
    </citation>
    <scope>NUCLEOTIDE SEQUENCE [LARGE SCALE GENOMIC DNA]</scope>
    <source>
        <strain evidence="4">Houghton</strain>
    </source>
</reference>
<feature type="region of interest" description="Disordered" evidence="1">
    <location>
        <begin position="117"/>
        <end position="155"/>
    </location>
</feature>
<feature type="compositionally biased region" description="Low complexity" evidence="1">
    <location>
        <begin position="139"/>
        <end position="149"/>
    </location>
</feature>
<feature type="compositionally biased region" description="Pro residues" evidence="1">
    <location>
        <begin position="220"/>
        <end position="229"/>
    </location>
</feature>
<evidence type="ECO:0000256" key="1">
    <source>
        <dbReference type="SAM" id="MobiDB-lite"/>
    </source>
</evidence>
<proteinExistence type="predicted"/>
<dbReference type="InterPro" id="IPR011009">
    <property type="entry name" value="Kinase-like_dom_sf"/>
</dbReference>
<keyword evidence="2" id="KW-0472">Membrane</keyword>
<accession>U6KVQ9</accession>
<feature type="region of interest" description="Disordered" evidence="1">
    <location>
        <begin position="215"/>
        <end position="256"/>
    </location>
</feature>
<sequence length="572" mass="61075">MFSRGGSGVSEAGIGVKYGPAPAEGSFGSNSQGLEGAVGEDLEGLEGSKLLMFPRRWRRSRPELSSLILGLVGVVLFASFTRRALRAAARSDLGAPARAFASGPPALLPALRRAALQPPPQQRRAGAAPLPLPPPPPQQQQQQQQQQAPPARPAEFSPLRKFESWLSPLLHNERALLAAWRPREPLHDQWSHQRARAVALALSNGQATSLEGLVLTLDPEGPPGGPPGGPQGGPARGPPGGPLGRRGPRGKGGGPRELRVVKVLGSNNRLLVFWGQDVESNEEFAVEVPVISEARLLNFDSEEELVGTALARIEDEAAAAQARGSSSSSAAAADRGLLVPLQRARVRGAPPFANLEGFYVFNKLSLTERPLGTLGELRSQARGTFAAAANYIARRLLHIVLLLERSKVGHANLQWNSFFLRKDGTFVLGDLRSSAAFGEPVSHLMGAISEALEPELALEVAAAKPILLQQTTNLWGLGLLLFDLFTGSSKPYGEGEGRGWLGRASRLARKLLADDAAAAAAAAAAQQQLQQAQVPLRWQQLILRLLHPQRAQRIRAAEIAEEFPDLLSPATD</sequence>
<dbReference type="InterPro" id="IPR000719">
    <property type="entry name" value="Prot_kinase_dom"/>
</dbReference>
<dbReference type="GO" id="GO:0005524">
    <property type="term" value="F:ATP binding"/>
    <property type="evidence" value="ECO:0007669"/>
    <property type="project" value="InterPro"/>
</dbReference>
<keyword evidence="2" id="KW-1133">Transmembrane helix</keyword>
<reference evidence="4" key="2">
    <citation type="submission" date="2013-10" db="EMBL/GenBank/DDBJ databases">
        <authorList>
            <person name="Aslett M."/>
        </authorList>
    </citation>
    <scope>NUCLEOTIDE SEQUENCE [LARGE SCALE GENOMIC DNA]</scope>
    <source>
        <strain evidence="4">Houghton</strain>
    </source>
</reference>
<dbReference type="SUPFAM" id="SSF56112">
    <property type="entry name" value="Protein kinase-like (PK-like)"/>
    <property type="match status" value="1"/>
</dbReference>
<name>U6KVQ9_EIMTE</name>
<evidence type="ECO:0000313" key="5">
    <source>
        <dbReference type="Proteomes" id="UP000030747"/>
    </source>
</evidence>
<keyword evidence="5" id="KW-1185">Reference proteome</keyword>
<dbReference type="OrthoDB" id="10562732at2759"/>
<dbReference type="Pfam" id="PF14531">
    <property type="entry name" value="Kinase-like"/>
    <property type="match status" value="1"/>
</dbReference>
<dbReference type="GO" id="GO:0004672">
    <property type="term" value="F:protein kinase activity"/>
    <property type="evidence" value="ECO:0007669"/>
    <property type="project" value="InterPro"/>
</dbReference>
<gene>
    <name evidence="4" type="ORF">ETH_00005840</name>
</gene>
<dbReference type="RefSeq" id="XP_013231758.1">
    <property type="nucleotide sequence ID" value="XM_013376304.1"/>
</dbReference>
<evidence type="ECO:0000313" key="4">
    <source>
        <dbReference type="EMBL" id="CDJ41008.1"/>
    </source>
</evidence>
<dbReference type="Gene3D" id="3.30.200.20">
    <property type="entry name" value="Phosphorylase Kinase, domain 1"/>
    <property type="match status" value="1"/>
</dbReference>
<dbReference type="Gene3D" id="1.10.510.10">
    <property type="entry name" value="Transferase(Phosphotransferase) domain 1"/>
    <property type="match status" value="1"/>
</dbReference>
<dbReference type="InterPro" id="IPR027916">
    <property type="entry name" value="Kinase-like_dom_ROP"/>
</dbReference>
<feature type="domain" description="Protein kinase" evidence="3">
    <location>
        <begin position="258"/>
        <end position="566"/>
    </location>
</feature>
<dbReference type="AlphaFoldDB" id="U6KVQ9"/>
<dbReference type="PROSITE" id="PS50011">
    <property type="entry name" value="PROTEIN_KINASE_DOM"/>
    <property type="match status" value="1"/>
</dbReference>
<dbReference type="VEuPathDB" id="ToxoDB:ETH_00005840"/>
<dbReference type="Proteomes" id="UP000030747">
    <property type="component" value="Unassembled WGS sequence"/>
</dbReference>
<evidence type="ECO:0000256" key="2">
    <source>
        <dbReference type="SAM" id="Phobius"/>
    </source>
</evidence>
<keyword evidence="2" id="KW-0812">Transmembrane</keyword>
<organism evidence="4 5">
    <name type="scientific">Eimeria tenella</name>
    <name type="common">Coccidian parasite</name>
    <dbReference type="NCBI Taxonomy" id="5802"/>
    <lineage>
        <taxon>Eukaryota</taxon>
        <taxon>Sar</taxon>
        <taxon>Alveolata</taxon>
        <taxon>Apicomplexa</taxon>
        <taxon>Conoidasida</taxon>
        <taxon>Coccidia</taxon>
        <taxon>Eucoccidiorida</taxon>
        <taxon>Eimeriorina</taxon>
        <taxon>Eimeriidae</taxon>
        <taxon>Eimeria</taxon>
    </lineage>
</organism>
<feature type="transmembrane region" description="Helical" evidence="2">
    <location>
        <begin position="64"/>
        <end position="81"/>
    </location>
</feature>
<dbReference type="GeneID" id="25250376"/>